<dbReference type="Proteomes" id="UP000886124">
    <property type="component" value="Unassembled WGS sequence"/>
</dbReference>
<name>A0A7V5PQT3_CALAY</name>
<protein>
    <submittedName>
        <fullName evidence="2">PHP domain-containing protein</fullName>
    </submittedName>
</protein>
<dbReference type="Gene3D" id="3.20.20.140">
    <property type="entry name" value="Metal-dependent hydrolases"/>
    <property type="match status" value="1"/>
</dbReference>
<reference evidence="2" key="1">
    <citation type="journal article" date="2020" name="mSystems">
        <title>Genome- and Community-Level Interaction Insights into Carbon Utilization and Element Cycling Functions of Hydrothermarchaeota in Hydrothermal Sediment.</title>
        <authorList>
            <person name="Zhou Z."/>
            <person name="Liu Y."/>
            <person name="Xu W."/>
            <person name="Pan J."/>
            <person name="Luo Z.H."/>
            <person name="Li M."/>
        </authorList>
    </citation>
    <scope>NUCLEOTIDE SEQUENCE [LARGE SCALE GENOMIC DNA]</scope>
    <source>
        <strain evidence="2">HyVt-527</strain>
    </source>
</reference>
<gene>
    <name evidence="2" type="ORF">ENJ89_10115</name>
</gene>
<organism evidence="2">
    <name type="scientific">Caldithrix abyssi</name>
    <dbReference type="NCBI Taxonomy" id="187145"/>
    <lineage>
        <taxon>Bacteria</taxon>
        <taxon>Pseudomonadati</taxon>
        <taxon>Calditrichota</taxon>
        <taxon>Calditrichia</taxon>
        <taxon>Calditrichales</taxon>
        <taxon>Calditrichaceae</taxon>
        <taxon>Caldithrix</taxon>
    </lineage>
</organism>
<dbReference type="InterPro" id="IPR003141">
    <property type="entry name" value="Pol/His_phosphatase_N"/>
</dbReference>
<dbReference type="PANTHER" id="PTHR42924:SF3">
    <property type="entry name" value="POLYMERASE_HISTIDINOL PHOSPHATASE N-TERMINAL DOMAIN-CONTAINING PROTEIN"/>
    <property type="match status" value="1"/>
</dbReference>
<evidence type="ECO:0000313" key="2">
    <source>
        <dbReference type="EMBL" id="HHJ53538.1"/>
    </source>
</evidence>
<dbReference type="SUPFAM" id="SSF89550">
    <property type="entry name" value="PHP domain-like"/>
    <property type="match status" value="1"/>
</dbReference>
<dbReference type="GO" id="GO:0035312">
    <property type="term" value="F:5'-3' DNA exonuclease activity"/>
    <property type="evidence" value="ECO:0007669"/>
    <property type="project" value="TreeGrafter"/>
</dbReference>
<sequence>MRIDLHMHSNCSDGSLPPRELVKIVKQYDVKVMALTDHDTVAGIGEALAAGVDEELVVVPGVELSIDYPLKGKAHLHLLGLFIDPNNEPLKKELDWLRDERSKRGEKIIRKLQQMGIAISPEELSELTAGGSVGRPHVAQLLVRKGYVSSAKEAFLKYLSKDGPAYVPKEKLQLQPAIDLIHEAGGLAILAHPISLGFPTYDRIGQEILLFKEIGLDGLEAYYSSHDRYFTEWLLDFAKRNEMLVSGGSDFHGEAKPDIKPGVGFGDLNIPMSVYENLVAYHRLMVTG</sequence>
<proteinExistence type="predicted"/>
<dbReference type="SMART" id="SM00481">
    <property type="entry name" value="POLIIIAc"/>
    <property type="match status" value="1"/>
</dbReference>
<feature type="domain" description="Polymerase/histidinol phosphatase N-terminal" evidence="1">
    <location>
        <begin position="3"/>
        <end position="68"/>
    </location>
</feature>
<evidence type="ECO:0000259" key="1">
    <source>
        <dbReference type="SMART" id="SM00481"/>
    </source>
</evidence>
<dbReference type="InterPro" id="IPR004013">
    <property type="entry name" value="PHP_dom"/>
</dbReference>
<comment type="caution">
    <text evidence="2">The sequence shown here is derived from an EMBL/GenBank/DDBJ whole genome shotgun (WGS) entry which is preliminary data.</text>
</comment>
<dbReference type="PANTHER" id="PTHR42924">
    <property type="entry name" value="EXONUCLEASE"/>
    <property type="match status" value="1"/>
</dbReference>
<dbReference type="CDD" id="cd07438">
    <property type="entry name" value="PHP_HisPPase_AMP"/>
    <property type="match status" value="1"/>
</dbReference>
<dbReference type="Gene3D" id="1.10.150.650">
    <property type="match status" value="1"/>
</dbReference>
<dbReference type="InterPro" id="IPR052018">
    <property type="entry name" value="PHP_domain"/>
</dbReference>
<dbReference type="InterPro" id="IPR016195">
    <property type="entry name" value="Pol/histidinol_Pase-like"/>
</dbReference>
<dbReference type="GO" id="GO:0004534">
    <property type="term" value="F:5'-3' RNA exonuclease activity"/>
    <property type="evidence" value="ECO:0007669"/>
    <property type="project" value="TreeGrafter"/>
</dbReference>
<dbReference type="EMBL" id="DROD01000641">
    <property type="protein sequence ID" value="HHJ53538.1"/>
    <property type="molecule type" value="Genomic_DNA"/>
</dbReference>
<accession>A0A7V5PQT3</accession>
<dbReference type="Pfam" id="PF02811">
    <property type="entry name" value="PHP"/>
    <property type="match status" value="1"/>
</dbReference>
<dbReference type="AlphaFoldDB" id="A0A7V5PQT3"/>